<dbReference type="PANTHER" id="PTHR47514:SF1">
    <property type="entry name" value="TRANSKETOLASE N-TERMINAL SECTION-RELATED"/>
    <property type="match status" value="1"/>
</dbReference>
<dbReference type="PANTHER" id="PTHR47514">
    <property type="entry name" value="TRANSKETOLASE N-TERMINAL SECTION-RELATED"/>
    <property type="match status" value="1"/>
</dbReference>
<accession>A0A7X2ITH9</accession>
<dbReference type="Pfam" id="PF00456">
    <property type="entry name" value="Transketolase_N"/>
    <property type="match status" value="1"/>
</dbReference>
<dbReference type="InterPro" id="IPR029061">
    <property type="entry name" value="THDP-binding"/>
</dbReference>
<gene>
    <name evidence="5" type="ORF">GJ700_29330</name>
</gene>
<evidence type="ECO:0000256" key="1">
    <source>
        <dbReference type="ARBA" id="ARBA00001964"/>
    </source>
</evidence>
<sequence length="269" mass="28980">MTSTVDLARRIRLHCLQMCHTKRASHLGGAFSVADILAVLYGGVMQVDTAQPKWPGRDRLFYSKGHACTALYAALAEKGFYGVEALDTYTDNGSVFTSHVNHKVPGVELSTGSLGHALPVAAGVALGGLRRKQPWHTYAIVSDGELDEGSNWEAILFAPHHGLDNLTLVVDYNKIQSFGHTAQVLNLDPLDAKFASFGWDVREVDGHDHAQLAAALGKEGRIAGKPRVVIAHTVKGKGVSFMEHQLAWHYKSPDAAQLAAAQAELQGIA</sequence>
<evidence type="ECO:0000313" key="6">
    <source>
        <dbReference type="Proteomes" id="UP000446768"/>
    </source>
</evidence>
<proteinExistence type="inferred from homology"/>
<dbReference type="Gene3D" id="3.40.50.970">
    <property type="match status" value="1"/>
</dbReference>
<dbReference type="Proteomes" id="UP000446768">
    <property type="component" value="Unassembled WGS sequence"/>
</dbReference>
<dbReference type="AlphaFoldDB" id="A0A7X2ITH9"/>
<evidence type="ECO:0000313" key="5">
    <source>
        <dbReference type="EMBL" id="MRV75821.1"/>
    </source>
</evidence>
<evidence type="ECO:0000256" key="2">
    <source>
        <dbReference type="ARBA" id="ARBA00007131"/>
    </source>
</evidence>
<organism evidence="5 6">
    <name type="scientific">Pseudoduganella rivuli</name>
    <dbReference type="NCBI Taxonomy" id="2666085"/>
    <lineage>
        <taxon>Bacteria</taxon>
        <taxon>Pseudomonadati</taxon>
        <taxon>Pseudomonadota</taxon>
        <taxon>Betaproteobacteria</taxon>
        <taxon>Burkholderiales</taxon>
        <taxon>Oxalobacteraceae</taxon>
        <taxon>Telluria group</taxon>
        <taxon>Pseudoduganella</taxon>
    </lineage>
</organism>
<comment type="caution">
    <text evidence="5">The sequence shown here is derived from an EMBL/GenBank/DDBJ whole genome shotgun (WGS) entry which is preliminary data.</text>
</comment>
<reference evidence="5 6" key="1">
    <citation type="submission" date="2019-11" db="EMBL/GenBank/DDBJ databases">
        <title>Novel species isolated from a subtropical stream in China.</title>
        <authorList>
            <person name="Lu H."/>
        </authorList>
    </citation>
    <scope>NUCLEOTIDE SEQUENCE [LARGE SCALE GENOMIC DNA]</scope>
    <source>
        <strain evidence="5 6">FT92W</strain>
    </source>
</reference>
<comment type="cofactor">
    <cofactor evidence="1">
        <name>thiamine diphosphate</name>
        <dbReference type="ChEBI" id="CHEBI:58937"/>
    </cofactor>
</comment>
<comment type="similarity">
    <text evidence="2">Belongs to the transketolase family.</text>
</comment>
<dbReference type="CDD" id="cd02012">
    <property type="entry name" value="TPP_TK"/>
    <property type="match status" value="1"/>
</dbReference>
<dbReference type="EMBL" id="WKJJ01000024">
    <property type="protein sequence ID" value="MRV75821.1"/>
    <property type="molecule type" value="Genomic_DNA"/>
</dbReference>
<name>A0A7X2ITH9_9BURK</name>
<keyword evidence="3" id="KW-0786">Thiamine pyrophosphate</keyword>
<evidence type="ECO:0000256" key="3">
    <source>
        <dbReference type="ARBA" id="ARBA00023052"/>
    </source>
</evidence>
<dbReference type="InterPro" id="IPR005474">
    <property type="entry name" value="Transketolase_N"/>
</dbReference>
<protein>
    <submittedName>
        <fullName evidence="5">Transketolase</fullName>
    </submittedName>
</protein>
<feature type="domain" description="Transketolase N-terminal" evidence="4">
    <location>
        <begin position="7"/>
        <end position="256"/>
    </location>
</feature>
<evidence type="ECO:0000259" key="4">
    <source>
        <dbReference type="Pfam" id="PF00456"/>
    </source>
</evidence>
<keyword evidence="6" id="KW-1185">Reference proteome</keyword>
<dbReference type="SUPFAM" id="SSF52518">
    <property type="entry name" value="Thiamin diphosphate-binding fold (THDP-binding)"/>
    <property type="match status" value="1"/>
</dbReference>